<sequence length="1144" mass="124419">MFEKILVANRGEIAIRVLRAANELGKKTVAVYAEEDKLSLHRFKSDEAYRIGAGLSPVGAYLSIDEIIRVAQDSGADAIHPGYGLLSENPEFVEACDKAGITFIGPKAATMRALGDKASARKVAMAAGVPVIPATEVLGEDFDAIKREAAEIGYPLMLKASWGGGGRGMRPILGPDELVEKVREGRREAEAAFGNGEGYLEKMILRARHVEVQLLGDSHGGLYHLFERDCTVQRRNQKVVERAPAPYLTEAQRAEVCALALKIGNAVGYQNAGTVEFLMDMDTSRFYFIEVNPRVQVEHTVTEQVTGIDIVQSQIRIAEGATLAEATGVAAQADIKLNGHALQCRVTTEDPQNNFIPDYGRLTAYRSATGMGIRLDGGTAYAGGVITRYYDSLLVKVTAWAQTPDQTIKRMDRALREFRIRGVSTNIDFVINLLKHPTFLDMSYTTKFIDTTPDLFAFKKRRDRATKILTYIADISVNGHPETAGRPKPAAEAKPPRLPALRGPVTPGTRDRLDRDGPKAVADWMRDQKKLLITDTTMRDGHQSLLATRMRSIDMIKAAPVYAANLPGLFSVECWGGATFDVAYRFLQECPWQRLRDIRARMPNILTQMLLRASNGVGYTNYPDNVVQFFVAQAATSGVDVFRVFDSLNWVENMRVAMDAVVEANKICEGTICYTGDILNPERAKYDLNYYVGMAKELEAAGAHVLGLKDMAGLLKPAAARALVKALKEEVGLPIHFHTHDTSGIAGATVLAAADAGVDAIDAAMDAFSGGTSQPCLGSIVEAMAHTDRDTGLDIAAIRELSNYWEGVRHQYAAFESGLEAPASEVYLHEMPGGQFTNLKAQARSLGLEERWHEVAQAYADANQIFGDIVKVTPSSKVVGDMALMMVAQNLTKDDVLNPAKDMAFPDSVVDMLRGNLGQPPGGWPAAIVAKVLKGETPSTERPGKHLPPVDLEAVRAKLSADLEGRAVDDEDLAGYLMYPKVFLDYMGRHRVYGPVRTLPTPVFFYGMAPGSEITAEIDPGKTLEIRLQTVGETDETGDAKVFFELNGQPRAVRVPNRLVKAATKAKPKADPGNPGHVGAPMPGSIAAVAVTVGQKLRPGDLMLTIEAMKMETGLHADREATVKALHVTPGSQIDAKDLLIELE</sequence>
<keyword evidence="21" id="KW-0670">Pyruvate</keyword>
<dbReference type="GO" id="GO:0005524">
    <property type="term" value="F:ATP binding"/>
    <property type="evidence" value="ECO:0007669"/>
    <property type="project" value="UniProtKB-UniRule"/>
</dbReference>
<dbReference type="RefSeq" id="WP_074555002.1">
    <property type="nucleotide sequence ID" value="NZ_CP119563.1"/>
</dbReference>
<evidence type="ECO:0000256" key="3">
    <source>
        <dbReference type="ARBA" id="ARBA00013057"/>
    </source>
</evidence>
<evidence type="ECO:0000256" key="8">
    <source>
        <dbReference type="ARBA" id="ARBA00022840"/>
    </source>
</evidence>
<dbReference type="NCBIfam" id="NF009554">
    <property type="entry name" value="PRK12999.1"/>
    <property type="match status" value="1"/>
</dbReference>
<feature type="binding site" evidence="13">
    <location>
        <position position="117"/>
    </location>
    <ligand>
        <name>ATP</name>
        <dbReference type="ChEBI" id="CHEBI:30616"/>
    </ligand>
</feature>
<feature type="binding site" evidence="13">
    <location>
        <position position="873"/>
    </location>
    <ligand>
        <name>substrate</name>
    </ligand>
</feature>
<feature type="modified residue" description="N6-biotinyllysine" evidence="15">
    <location>
        <position position="1110"/>
    </location>
</feature>
<keyword evidence="5 11" id="KW-0436">Ligase</keyword>
<dbReference type="NCBIfam" id="NF006761">
    <property type="entry name" value="PRK09282.1"/>
    <property type="match status" value="1"/>
</dbReference>
<accession>A0A1G7N5J4</accession>
<dbReference type="InterPro" id="IPR001882">
    <property type="entry name" value="Biotin_BS"/>
</dbReference>
<protein>
    <recommendedName>
        <fullName evidence="3 11">Pyruvate carboxylase</fullName>
        <ecNumber evidence="3 11">6.4.1.1</ecNumber>
    </recommendedName>
</protein>
<keyword evidence="4" id="KW-0312">Gluconeogenesis</keyword>
<dbReference type="InterPro" id="IPR000891">
    <property type="entry name" value="PYR_CT"/>
</dbReference>
<comment type="catalytic activity">
    <reaction evidence="11">
        <text>hydrogencarbonate + pyruvate + ATP = oxaloacetate + ADP + phosphate + H(+)</text>
        <dbReference type="Rhea" id="RHEA:20844"/>
        <dbReference type="ChEBI" id="CHEBI:15361"/>
        <dbReference type="ChEBI" id="CHEBI:15378"/>
        <dbReference type="ChEBI" id="CHEBI:16452"/>
        <dbReference type="ChEBI" id="CHEBI:17544"/>
        <dbReference type="ChEBI" id="CHEBI:30616"/>
        <dbReference type="ChEBI" id="CHEBI:43474"/>
        <dbReference type="ChEBI" id="CHEBI:456216"/>
        <dbReference type="EC" id="6.4.1.1"/>
    </reaction>
</comment>
<comment type="pathway">
    <text evidence="2">Carbohydrate biosynthesis; gluconeogenesis.</text>
</comment>
<dbReference type="AlphaFoldDB" id="A0A1G7N5J4"/>
<evidence type="ECO:0000256" key="11">
    <source>
        <dbReference type="PIRNR" id="PIRNR001594"/>
    </source>
</evidence>
<dbReference type="Pfam" id="PF00364">
    <property type="entry name" value="Biotin_lipoyl"/>
    <property type="match status" value="1"/>
</dbReference>
<dbReference type="EC" id="6.4.1.1" evidence="3 11"/>
<feature type="binding site" description="via carbamate group" evidence="14">
    <location>
        <position position="709"/>
    </location>
    <ligand>
        <name>Mn(2+)</name>
        <dbReference type="ChEBI" id="CHEBI:29035"/>
    </ligand>
</feature>
<evidence type="ECO:0000256" key="16">
    <source>
        <dbReference type="SAM" id="MobiDB-lite"/>
    </source>
</evidence>
<feature type="compositionally biased region" description="Basic and acidic residues" evidence="16">
    <location>
        <begin position="483"/>
        <end position="495"/>
    </location>
</feature>
<dbReference type="FunFam" id="3.40.50.20:FF:000010">
    <property type="entry name" value="Propionyl-CoA carboxylase subunit alpha"/>
    <property type="match status" value="1"/>
</dbReference>
<dbReference type="InterPro" id="IPR011054">
    <property type="entry name" value="Rudment_hybrid_motif"/>
</dbReference>
<dbReference type="InterPro" id="IPR005482">
    <property type="entry name" value="Biotin_COase_C"/>
</dbReference>
<dbReference type="InterPro" id="IPR011764">
    <property type="entry name" value="Biotin_carboxylation_dom"/>
</dbReference>
<dbReference type="PROSITE" id="PS00188">
    <property type="entry name" value="BIOTIN"/>
    <property type="match status" value="1"/>
</dbReference>
<dbReference type="InterPro" id="IPR005481">
    <property type="entry name" value="BC-like_N"/>
</dbReference>
<comment type="function">
    <text evidence="11">Catalyzes a 2-step reaction, involving the ATP-dependent carboxylation of the covalently attached biotin in the first step and the transfer of the carboxyl group to pyruvate in the second.</text>
</comment>
<evidence type="ECO:0000313" key="22">
    <source>
        <dbReference type="Proteomes" id="UP000183812"/>
    </source>
</evidence>
<evidence type="ECO:0000259" key="18">
    <source>
        <dbReference type="PROSITE" id="PS50975"/>
    </source>
</evidence>
<evidence type="ECO:0000256" key="14">
    <source>
        <dbReference type="PIRSR" id="PIRSR001594-3"/>
    </source>
</evidence>
<dbReference type="UniPathway" id="UPA00138"/>
<feature type="binding site" evidence="14">
    <location>
        <position position="540"/>
    </location>
    <ligand>
        <name>Mn(2+)</name>
        <dbReference type="ChEBI" id="CHEBI:29035"/>
    </ligand>
</feature>
<dbReference type="PROSITE" id="PS50979">
    <property type="entry name" value="BC"/>
    <property type="match status" value="1"/>
</dbReference>
<dbReference type="GO" id="GO:0005737">
    <property type="term" value="C:cytoplasm"/>
    <property type="evidence" value="ECO:0007669"/>
    <property type="project" value="TreeGrafter"/>
</dbReference>
<evidence type="ECO:0000256" key="7">
    <source>
        <dbReference type="ARBA" id="ARBA00022741"/>
    </source>
</evidence>
<dbReference type="PANTHER" id="PTHR43778:SF2">
    <property type="entry name" value="PYRUVATE CARBOXYLASE, MITOCHONDRIAL"/>
    <property type="match status" value="1"/>
</dbReference>
<dbReference type="Pfam" id="PF02786">
    <property type="entry name" value="CPSase_L_D2"/>
    <property type="match status" value="1"/>
</dbReference>
<feature type="binding site" evidence="13">
    <location>
        <position position="612"/>
    </location>
    <ligand>
        <name>substrate</name>
    </ligand>
</feature>
<keyword evidence="9 11" id="KW-0092">Biotin</keyword>
<dbReference type="InterPro" id="IPR005930">
    <property type="entry name" value="Pyruv_COase"/>
</dbReference>
<dbReference type="SUPFAM" id="SSF56059">
    <property type="entry name" value="Glutathione synthetase ATP-binding domain-like"/>
    <property type="match status" value="1"/>
</dbReference>
<dbReference type="InterPro" id="IPR011761">
    <property type="entry name" value="ATP-grasp"/>
</dbReference>
<dbReference type="InterPro" id="IPR055268">
    <property type="entry name" value="PCB-like"/>
</dbReference>
<dbReference type="Proteomes" id="UP000183812">
    <property type="component" value="Unassembled WGS sequence"/>
</dbReference>
<evidence type="ECO:0000256" key="15">
    <source>
        <dbReference type="PIRSR" id="PIRSR001594-4"/>
    </source>
</evidence>
<feature type="active site" evidence="12">
    <location>
        <position position="294"/>
    </location>
</feature>
<dbReference type="EMBL" id="FNAY01000015">
    <property type="protein sequence ID" value="SDF68619.1"/>
    <property type="molecule type" value="Genomic_DNA"/>
</dbReference>
<feature type="binding site" evidence="13">
    <location>
        <position position="201"/>
    </location>
    <ligand>
        <name>ATP</name>
        <dbReference type="ChEBI" id="CHEBI:30616"/>
    </ligand>
</feature>
<evidence type="ECO:0000256" key="4">
    <source>
        <dbReference type="ARBA" id="ARBA00022432"/>
    </source>
</evidence>
<dbReference type="SUPFAM" id="SSF52440">
    <property type="entry name" value="PreATP-grasp domain"/>
    <property type="match status" value="1"/>
</dbReference>
<evidence type="ECO:0000256" key="5">
    <source>
        <dbReference type="ARBA" id="ARBA00022598"/>
    </source>
</evidence>
<feature type="domain" description="Lipoyl-binding" evidence="17">
    <location>
        <begin position="1069"/>
        <end position="1144"/>
    </location>
</feature>
<evidence type="ECO:0000313" key="21">
    <source>
        <dbReference type="EMBL" id="SDF68619.1"/>
    </source>
</evidence>
<evidence type="ECO:0000256" key="10">
    <source>
        <dbReference type="ARBA" id="ARBA00023268"/>
    </source>
</evidence>
<dbReference type="PANTHER" id="PTHR43778">
    <property type="entry name" value="PYRUVATE CARBOXYLASE"/>
    <property type="match status" value="1"/>
</dbReference>
<dbReference type="SUPFAM" id="SSF51569">
    <property type="entry name" value="Aldolase"/>
    <property type="match status" value="1"/>
</dbReference>
<dbReference type="NCBIfam" id="TIGR01235">
    <property type="entry name" value="pyruv_carbox"/>
    <property type="match status" value="1"/>
</dbReference>
<dbReference type="InterPro" id="IPR013785">
    <property type="entry name" value="Aldolase_TIM"/>
</dbReference>
<evidence type="ECO:0000256" key="13">
    <source>
        <dbReference type="PIRSR" id="PIRSR001594-2"/>
    </source>
</evidence>
<dbReference type="InterPro" id="IPR003379">
    <property type="entry name" value="Carboxylase_cons_dom"/>
</dbReference>
<proteinExistence type="predicted"/>
<feature type="domain" description="Biotin carboxylation" evidence="19">
    <location>
        <begin position="1"/>
        <end position="454"/>
    </location>
</feature>
<evidence type="ECO:0000259" key="17">
    <source>
        <dbReference type="PROSITE" id="PS50968"/>
    </source>
</evidence>
<dbReference type="Pfam" id="PF02436">
    <property type="entry name" value="PYC_OADA"/>
    <property type="match status" value="1"/>
</dbReference>
<dbReference type="InterPro" id="IPR005479">
    <property type="entry name" value="CPAse_ATP-bd"/>
</dbReference>
<dbReference type="FunFam" id="2.40.50.100:FF:000003">
    <property type="entry name" value="Acetyl-CoA carboxylase biotin carboxyl carrier protein"/>
    <property type="match status" value="1"/>
</dbReference>
<organism evidence="21 22">
    <name type="scientific">Rhodobacter capsulatus</name>
    <name type="common">Rhodopseudomonas capsulata</name>
    <dbReference type="NCBI Taxonomy" id="1061"/>
    <lineage>
        <taxon>Bacteria</taxon>
        <taxon>Pseudomonadati</taxon>
        <taxon>Pseudomonadota</taxon>
        <taxon>Alphaproteobacteria</taxon>
        <taxon>Rhodobacterales</taxon>
        <taxon>Rhodobacter group</taxon>
        <taxon>Rhodobacter</taxon>
    </lineage>
</organism>
<dbReference type="Gene3D" id="3.20.20.70">
    <property type="entry name" value="Aldolase class I"/>
    <property type="match status" value="1"/>
</dbReference>
<evidence type="ECO:0000256" key="6">
    <source>
        <dbReference type="ARBA" id="ARBA00022723"/>
    </source>
</evidence>
<dbReference type="CDD" id="cd06850">
    <property type="entry name" value="biotinyl_domain"/>
    <property type="match status" value="1"/>
</dbReference>
<dbReference type="PROSITE" id="PS00866">
    <property type="entry name" value="CPSASE_1"/>
    <property type="match status" value="1"/>
</dbReference>
<comment type="cofactor">
    <cofactor evidence="1 11">
        <name>biotin</name>
        <dbReference type="ChEBI" id="CHEBI:57586"/>
    </cofactor>
</comment>
<dbReference type="Pfam" id="PF00289">
    <property type="entry name" value="Biotin_carb_N"/>
    <property type="match status" value="1"/>
</dbReference>
<feature type="region of interest" description="Disordered" evidence="16">
    <location>
        <begin position="480"/>
        <end position="517"/>
    </location>
</feature>
<evidence type="ECO:0000256" key="2">
    <source>
        <dbReference type="ARBA" id="ARBA00004742"/>
    </source>
</evidence>
<feature type="modified residue" description="N6-carboxylysine" evidence="15">
    <location>
        <position position="709"/>
    </location>
</feature>
<dbReference type="InterPro" id="IPR011053">
    <property type="entry name" value="Single_hybrid_motif"/>
</dbReference>
<dbReference type="Gene3D" id="3.30.470.20">
    <property type="entry name" value="ATP-grasp fold, B domain"/>
    <property type="match status" value="1"/>
</dbReference>
<evidence type="ECO:0000259" key="19">
    <source>
        <dbReference type="PROSITE" id="PS50979"/>
    </source>
</evidence>
<dbReference type="InterPro" id="IPR000089">
    <property type="entry name" value="Biotin_lipoyl"/>
</dbReference>
<keyword evidence="10" id="KW-0511">Multifunctional enzyme</keyword>
<gene>
    <name evidence="21" type="ORF">SAMN04244550_02650</name>
</gene>
<keyword evidence="6 14" id="KW-0479">Metal-binding</keyword>
<dbReference type="Pfam" id="PF02785">
    <property type="entry name" value="Biotin_carb_C"/>
    <property type="match status" value="1"/>
</dbReference>
<evidence type="ECO:0000256" key="9">
    <source>
        <dbReference type="ARBA" id="ARBA00023267"/>
    </source>
</evidence>
<dbReference type="PROSITE" id="PS00867">
    <property type="entry name" value="CPSASE_2"/>
    <property type="match status" value="1"/>
</dbReference>
<dbReference type="GO" id="GO:0004736">
    <property type="term" value="F:pyruvate carboxylase activity"/>
    <property type="evidence" value="ECO:0007669"/>
    <property type="project" value="UniProtKB-EC"/>
</dbReference>
<dbReference type="PROSITE" id="PS50975">
    <property type="entry name" value="ATP_GRASP"/>
    <property type="match status" value="1"/>
</dbReference>
<feature type="domain" description="Pyruvate carboxyltransferase" evidence="20">
    <location>
        <begin position="531"/>
        <end position="799"/>
    </location>
</feature>
<evidence type="ECO:0000256" key="1">
    <source>
        <dbReference type="ARBA" id="ARBA00001953"/>
    </source>
</evidence>
<dbReference type="SUPFAM" id="SSF51246">
    <property type="entry name" value="Rudiment single hybrid motif"/>
    <property type="match status" value="1"/>
</dbReference>
<dbReference type="PIRSF" id="PIRSF001594">
    <property type="entry name" value="Pyruv_carbox"/>
    <property type="match status" value="1"/>
</dbReference>
<dbReference type="OrthoDB" id="9763189at2"/>
<dbReference type="CDD" id="cd07937">
    <property type="entry name" value="DRE_TIM_PC_TC_5S"/>
    <property type="match status" value="1"/>
</dbReference>
<name>A0A1G7N5J4_RHOCA</name>
<dbReference type="SUPFAM" id="SSF89000">
    <property type="entry name" value="post-HMGL domain-like"/>
    <property type="match status" value="1"/>
</dbReference>
<dbReference type="PROSITE" id="PS50991">
    <property type="entry name" value="PYR_CT"/>
    <property type="match status" value="1"/>
</dbReference>
<feature type="domain" description="ATP-grasp" evidence="18">
    <location>
        <begin position="121"/>
        <end position="319"/>
    </location>
</feature>
<keyword evidence="8 11" id="KW-0067">ATP-binding</keyword>
<dbReference type="Pfam" id="PF00682">
    <property type="entry name" value="HMGL-like"/>
    <property type="match status" value="1"/>
</dbReference>
<dbReference type="Gene3D" id="2.40.50.100">
    <property type="match status" value="1"/>
</dbReference>
<dbReference type="SMART" id="SM00878">
    <property type="entry name" value="Biotin_carb_C"/>
    <property type="match status" value="1"/>
</dbReference>
<evidence type="ECO:0000256" key="12">
    <source>
        <dbReference type="PIRSR" id="PIRSR001594-1"/>
    </source>
</evidence>
<dbReference type="GO" id="GO:0046872">
    <property type="term" value="F:metal ion binding"/>
    <property type="evidence" value="ECO:0007669"/>
    <property type="project" value="UniProtKB-KW"/>
</dbReference>
<evidence type="ECO:0000259" key="20">
    <source>
        <dbReference type="PROSITE" id="PS50991"/>
    </source>
</evidence>
<keyword evidence="7 11" id="KW-0547">Nucleotide-binding</keyword>
<dbReference type="GO" id="GO:0006094">
    <property type="term" value="P:gluconeogenesis"/>
    <property type="evidence" value="ECO:0007669"/>
    <property type="project" value="UniProtKB-UniPathway"/>
</dbReference>
<feature type="binding site" evidence="14">
    <location>
        <position position="738"/>
    </location>
    <ligand>
        <name>Mn(2+)</name>
        <dbReference type="ChEBI" id="CHEBI:29035"/>
    </ligand>
</feature>
<dbReference type="Gene3D" id="3.10.600.10">
    <property type="entry name" value="pyruvate carboxylase f1077a mutant domain"/>
    <property type="match status" value="2"/>
</dbReference>
<dbReference type="SUPFAM" id="SSF51230">
    <property type="entry name" value="Single hybrid motif"/>
    <property type="match status" value="1"/>
</dbReference>
<dbReference type="FunFam" id="3.20.20.70:FF:000033">
    <property type="entry name" value="Pyruvate carboxylase"/>
    <property type="match status" value="1"/>
</dbReference>
<reference evidence="21 22" key="1">
    <citation type="submission" date="2016-10" db="EMBL/GenBank/DDBJ databases">
        <authorList>
            <person name="de Groot N.N."/>
        </authorList>
    </citation>
    <scope>NUCLEOTIDE SEQUENCE [LARGE SCALE GENOMIC DNA]</scope>
    <source>
        <strain evidence="22">DSM 938 / 37b4</strain>
    </source>
</reference>
<dbReference type="InterPro" id="IPR016185">
    <property type="entry name" value="PreATP-grasp_dom_sf"/>
</dbReference>
<dbReference type="PROSITE" id="PS50968">
    <property type="entry name" value="BIOTINYL_LIPOYL"/>
    <property type="match status" value="1"/>
</dbReference>
<feature type="binding site" evidence="14">
    <location>
        <position position="740"/>
    </location>
    <ligand>
        <name>Mn(2+)</name>
        <dbReference type="ChEBI" id="CHEBI:29035"/>
    </ligand>
</feature>